<protein>
    <recommendedName>
        <fullName evidence="3">YtxH domain-containing protein</fullName>
    </recommendedName>
</protein>
<dbReference type="Proteomes" id="UP001500956">
    <property type="component" value="Unassembled WGS sequence"/>
</dbReference>
<dbReference type="RefSeq" id="WP_172153409.1">
    <property type="nucleotide sequence ID" value="NZ_BAABID010000007.1"/>
</dbReference>
<evidence type="ECO:0000313" key="1">
    <source>
        <dbReference type="EMBL" id="GAA4725138.1"/>
    </source>
</evidence>
<proteinExistence type="predicted"/>
<name>A0ABP8YD01_9MICO</name>
<gene>
    <name evidence="1" type="ORF">GCM10023216_14250</name>
</gene>
<sequence length="56" mass="6222">MKAFTALVAGLALGYYLGTEKGREQLEQAKQLAVDTWNDPRVQEKVTEVQEKVAKA</sequence>
<evidence type="ECO:0000313" key="2">
    <source>
        <dbReference type="Proteomes" id="UP001500956"/>
    </source>
</evidence>
<comment type="caution">
    <text evidence="1">The sequence shown here is derived from an EMBL/GenBank/DDBJ whole genome shotgun (WGS) entry which is preliminary data.</text>
</comment>
<organism evidence="1 2">
    <name type="scientific">Isoptericola chiayiensis</name>
    <dbReference type="NCBI Taxonomy" id="579446"/>
    <lineage>
        <taxon>Bacteria</taxon>
        <taxon>Bacillati</taxon>
        <taxon>Actinomycetota</taxon>
        <taxon>Actinomycetes</taxon>
        <taxon>Micrococcales</taxon>
        <taxon>Promicromonosporaceae</taxon>
        <taxon>Isoptericola</taxon>
    </lineage>
</organism>
<accession>A0ABP8YD01</accession>
<evidence type="ECO:0008006" key="3">
    <source>
        <dbReference type="Google" id="ProtNLM"/>
    </source>
</evidence>
<dbReference type="EMBL" id="BAABID010000007">
    <property type="protein sequence ID" value="GAA4725138.1"/>
    <property type="molecule type" value="Genomic_DNA"/>
</dbReference>
<keyword evidence="2" id="KW-1185">Reference proteome</keyword>
<reference evidence="2" key="1">
    <citation type="journal article" date="2019" name="Int. J. Syst. Evol. Microbiol.">
        <title>The Global Catalogue of Microorganisms (GCM) 10K type strain sequencing project: providing services to taxonomists for standard genome sequencing and annotation.</title>
        <authorList>
            <consortium name="The Broad Institute Genomics Platform"/>
            <consortium name="The Broad Institute Genome Sequencing Center for Infectious Disease"/>
            <person name="Wu L."/>
            <person name="Ma J."/>
        </authorList>
    </citation>
    <scope>NUCLEOTIDE SEQUENCE [LARGE SCALE GENOMIC DNA]</scope>
    <source>
        <strain evidence="2">JCM 18063</strain>
    </source>
</reference>